<dbReference type="Proteomes" id="UP000011645">
    <property type="component" value="Unassembled WGS sequence"/>
</dbReference>
<evidence type="ECO:0000313" key="5">
    <source>
        <dbReference type="Proteomes" id="UP000000390"/>
    </source>
</evidence>
<evidence type="ECO:0000256" key="1">
    <source>
        <dbReference type="SAM" id="Phobius"/>
    </source>
</evidence>
<dbReference type="PANTHER" id="PTHR48090">
    <property type="entry name" value="UNDECAPRENYL-PHOSPHATE 4-DEOXY-4-FORMAMIDO-L-ARABINOSE TRANSFERASE-RELATED"/>
    <property type="match status" value="1"/>
</dbReference>
<dbReference type="EMBL" id="AOHV01000030">
    <property type="protein sequence ID" value="ELY36133.1"/>
    <property type="molecule type" value="Genomic_DNA"/>
</dbReference>
<dbReference type="InterPro" id="IPR001173">
    <property type="entry name" value="Glyco_trans_2-like"/>
</dbReference>
<feature type="domain" description="Glycosyltransferase 2-like" evidence="2">
    <location>
        <begin position="9"/>
        <end position="190"/>
    </location>
</feature>
<protein>
    <submittedName>
        <fullName evidence="4">Family 2 glycosyl transferase</fullName>
    </submittedName>
    <submittedName>
        <fullName evidence="3">Glycosyl transferase family 2</fullName>
    </submittedName>
</protein>
<organism evidence="3 5">
    <name type="scientific">Halalkalicoccus jeotgali (strain DSM 18796 / CECT 7217 / JCM 14584 / KCTC 4019 / B3)</name>
    <dbReference type="NCBI Taxonomy" id="795797"/>
    <lineage>
        <taxon>Archaea</taxon>
        <taxon>Methanobacteriati</taxon>
        <taxon>Methanobacteriota</taxon>
        <taxon>Stenosarchaea group</taxon>
        <taxon>Halobacteria</taxon>
        <taxon>Halobacteriales</taxon>
        <taxon>Halococcaceae</taxon>
        <taxon>Halalkalicoccus</taxon>
    </lineage>
</organism>
<dbReference type="CAZy" id="GT2">
    <property type="family name" value="Glycosyltransferase Family 2"/>
</dbReference>
<dbReference type="GeneID" id="9419885"/>
<dbReference type="InterPro" id="IPR029044">
    <property type="entry name" value="Nucleotide-diphossugar_trans"/>
</dbReference>
<dbReference type="EMBL" id="CP002062">
    <property type="protein sequence ID" value="ADJ15458.1"/>
    <property type="molecule type" value="Genomic_DNA"/>
</dbReference>
<dbReference type="Gene3D" id="3.90.550.10">
    <property type="entry name" value="Spore Coat Polysaccharide Biosynthesis Protein SpsA, Chain A"/>
    <property type="match status" value="1"/>
</dbReference>
<keyword evidence="6" id="KW-1185">Reference proteome</keyword>
<gene>
    <name evidence="3" type="ordered locus">HacjB3_10375</name>
    <name evidence="4" type="ORF">C497_12292</name>
</gene>
<reference evidence="4 6" key="2">
    <citation type="journal article" date="2014" name="PLoS Genet.">
        <title>Phylogenetically driven sequencing of extremely halophilic archaea reveals strategies for static and dynamic osmo-response.</title>
        <authorList>
            <person name="Becker E.A."/>
            <person name="Seitzer P.M."/>
            <person name="Tritt A."/>
            <person name="Larsen D."/>
            <person name="Krusor M."/>
            <person name="Yao A.I."/>
            <person name="Wu D."/>
            <person name="Madern D."/>
            <person name="Eisen J.A."/>
            <person name="Darling A.E."/>
            <person name="Facciotti M.T."/>
        </authorList>
    </citation>
    <scope>NUCLEOTIDE SEQUENCE [LARGE SCALE GENOMIC DNA]</scope>
    <source>
        <strain evidence="4">B3</strain>
        <strain evidence="6">DSM 18796 / CECT 7217 / JCM 14584 / KCTC 4019 / B3</strain>
    </source>
</reference>
<dbReference type="PANTHER" id="PTHR48090:SF7">
    <property type="entry name" value="RFBJ PROTEIN"/>
    <property type="match status" value="1"/>
</dbReference>
<dbReference type="Proteomes" id="UP000000390">
    <property type="component" value="Chromosome"/>
</dbReference>
<evidence type="ECO:0000313" key="6">
    <source>
        <dbReference type="Proteomes" id="UP000011645"/>
    </source>
</evidence>
<dbReference type="CDD" id="cd04179">
    <property type="entry name" value="DPM_DPG-synthase_like"/>
    <property type="match status" value="1"/>
</dbReference>
<feature type="transmembrane region" description="Helical" evidence="1">
    <location>
        <begin position="267"/>
        <end position="288"/>
    </location>
</feature>
<dbReference type="KEGG" id="hje:HacjB3_10375"/>
<dbReference type="SUPFAM" id="SSF53448">
    <property type="entry name" value="Nucleotide-diphospho-sugar transferases"/>
    <property type="match status" value="1"/>
</dbReference>
<dbReference type="OrthoDB" id="43988at2157"/>
<accession>D8J466</accession>
<reference evidence="3 5" key="1">
    <citation type="journal article" date="2010" name="J. Bacteriol.">
        <title>Complete genome sequence of Halalkalicoccus jeotgali B3(T), an extremely halophilic archaeon.</title>
        <authorList>
            <person name="Roh S.W."/>
            <person name="Nam Y.D."/>
            <person name="Nam S.H."/>
            <person name="Choi S.H."/>
            <person name="Park H.S."/>
            <person name="Bae J.W."/>
        </authorList>
    </citation>
    <scope>NUCLEOTIDE SEQUENCE [LARGE SCALE GENOMIC DNA]</scope>
    <source>
        <strain evidence="3">B3</strain>
        <strain evidence="5">DSM 18796 / CECT 7217 / JCM 14584 / KCTC 4019 / B3</strain>
    </source>
</reference>
<dbReference type="PATRIC" id="fig|795797.18.peg.2070"/>
<dbReference type="AlphaFoldDB" id="D8J466"/>
<feature type="transmembrane region" description="Helical" evidence="1">
    <location>
        <begin position="300"/>
        <end position="321"/>
    </location>
</feature>
<dbReference type="RefSeq" id="WP_008417025.1">
    <property type="nucleotide sequence ID" value="NC_014297.1"/>
</dbReference>
<evidence type="ECO:0000313" key="3">
    <source>
        <dbReference type="EMBL" id="ADJ15458.1"/>
    </source>
</evidence>
<dbReference type="eggNOG" id="arCOG00896">
    <property type="taxonomic scope" value="Archaea"/>
</dbReference>
<dbReference type="InterPro" id="IPR050256">
    <property type="entry name" value="Glycosyltransferase_2"/>
</dbReference>
<dbReference type="STRING" id="795797.HacjB3_10375"/>
<dbReference type="HOGENOM" id="CLU_033536_1_0_2"/>
<keyword evidence="3" id="KW-0808">Transferase</keyword>
<proteinExistence type="predicted"/>
<name>D8J466_HALJB</name>
<evidence type="ECO:0000313" key="4">
    <source>
        <dbReference type="EMBL" id="ELY36133.1"/>
    </source>
</evidence>
<keyword evidence="1" id="KW-0812">Transmembrane</keyword>
<keyword evidence="1" id="KW-0472">Membrane</keyword>
<sequence length="335" mass="37455">MYKGKKIGVVVPAYEEEGFVGGVIETVPSFVDRVYVVDDGSTDNTWREIREAARQENDAHARTLTSGGTAVFERPVVPLRNDRNRGVGGSIKHGYSRALRDDIDVIAVMNGDGQMDPAILDRIVDPVVEGRTDFAKGNRLLFREFREGMSRWRFFGNSLLTLLTKVASGYWKTMDPQNGYTAISAAALETIEYERLYEDYGFCNDMLIALNVRDMRVADVAMPARYGEETSTIVYSRFVPRLSKLLLGRFLRRLTVKYLVFDFHPFVFLYALGALSGALGFAALAGSARRVRRADNAFDRLLASAMLLVGSAALLVAAMTADMRENEHLEEQIHE</sequence>
<dbReference type="Pfam" id="PF00535">
    <property type="entry name" value="Glycos_transf_2"/>
    <property type="match status" value="1"/>
</dbReference>
<evidence type="ECO:0000259" key="2">
    <source>
        <dbReference type="Pfam" id="PF00535"/>
    </source>
</evidence>
<dbReference type="GO" id="GO:0016740">
    <property type="term" value="F:transferase activity"/>
    <property type="evidence" value="ECO:0007669"/>
    <property type="project" value="UniProtKB-KW"/>
</dbReference>
<keyword evidence="1" id="KW-1133">Transmembrane helix</keyword>